<gene>
    <name evidence="9" type="ORF">Rsub_05518</name>
</gene>
<evidence type="ECO:0000256" key="4">
    <source>
        <dbReference type="ARBA" id="ARBA00022692"/>
    </source>
</evidence>
<feature type="transmembrane region" description="Helical" evidence="8">
    <location>
        <begin position="21"/>
        <end position="42"/>
    </location>
</feature>
<comment type="caution">
    <text evidence="9">The sequence shown here is derived from an EMBL/GenBank/DDBJ whole genome shotgun (WGS) entry which is preliminary data.</text>
</comment>
<evidence type="ECO:0000256" key="2">
    <source>
        <dbReference type="ARBA" id="ARBA00007965"/>
    </source>
</evidence>
<reference evidence="9 10" key="1">
    <citation type="journal article" date="2018" name="Sci. Rep.">
        <title>Raphidocelis subcapitata (=Pseudokirchneriella subcapitata) provides an insight into genome evolution and environmental adaptations in the Sphaeropleales.</title>
        <authorList>
            <person name="Suzuki S."/>
            <person name="Yamaguchi H."/>
            <person name="Nakajima N."/>
            <person name="Kawachi M."/>
        </authorList>
    </citation>
    <scope>NUCLEOTIDE SEQUENCE [LARGE SCALE GENOMIC DNA]</scope>
    <source>
        <strain evidence="9 10">NIES-35</strain>
    </source>
</reference>
<keyword evidence="4 8" id="KW-0812">Transmembrane</keyword>
<evidence type="ECO:0000256" key="8">
    <source>
        <dbReference type="SAM" id="Phobius"/>
    </source>
</evidence>
<feature type="compositionally biased region" description="Gly residues" evidence="7">
    <location>
        <begin position="242"/>
        <end position="272"/>
    </location>
</feature>
<dbReference type="AlphaFoldDB" id="A0A2V0NXG4"/>
<protein>
    <submittedName>
        <fullName evidence="9">Uncharacterized protein</fullName>
    </submittedName>
</protein>
<evidence type="ECO:0000256" key="7">
    <source>
        <dbReference type="SAM" id="MobiDB-lite"/>
    </source>
</evidence>
<keyword evidence="5 8" id="KW-1133">Transmembrane helix</keyword>
<evidence type="ECO:0000313" key="9">
    <source>
        <dbReference type="EMBL" id="GBF92316.1"/>
    </source>
</evidence>
<keyword evidence="10" id="KW-1185">Reference proteome</keyword>
<dbReference type="InParanoid" id="A0A2V0NXG4"/>
<feature type="compositionally biased region" description="Gly residues" evidence="7">
    <location>
        <begin position="314"/>
        <end position="323"/>
    </location>
</feature>
<feature type="transmembrane region" description="Helical" evidence="8">
    <location>
        <begin position="433"/>
        <end position="454"/>
    </location>
</feature>
<feature type="transmembrane region" description="Helical" evidence="8">
    <location>
        <begin position="119"/>
        <end position="138"/>
    </location>
</feature>
<name>A0A2V0NXG4_9CHLO</name>
<comment type="subcellular location">
    <subcellularLocation>
        <location evidence="1">Membrane</location>
        <topology evidence="1">Multi-pass membrane protein</topology>
    </subcellularLocation>
</comment>
<organism evidence="9 10">
    <name type="scientific">Raphidocelis subcapitata</name>
    <dbReference type="NCBI Taxonomy" id="307507"/>
    <lineage>
        <taxon>Eukaryota</taxon>
        <taxon>Viridiplantae</taxon>
        <taxon>Chlorophyta</taxon>
        <taxon>core chlorophytes</taxon>
        <taxon>Chlorophyceae</taxon>
        <taxon>CS clade</taxon>
        <taxon>Sphaeropleales</taxon>
        <taxon>Selenastraceae</taxon>
        <taxon>Raphidocelis</taxon>
    </lineage>
</organism>
<keyword evidence="6 8" id="KW-0472">Membrane</keyword>
<dbReference type="InterPro" id="IPR002259">
    <property type="entry name" value="Eqnu_transpt"/>
</dbReference>
<feature type="transmembrane region" description="Helical" evidence="8">
    <location>
        <begin position="401"/>
        <end position="421"/>
    </location>
</feature>
<evidence type="ECO:0000256" key="1">
    <source>
        <dbReference type="ARBA" id="ARBA00004141"/>
    </source>
</evidence>
<evidence type="ECO:0000256" key="6">
    <source>
        <dbReference type="ARBA" id="ARBA00023136"/>
    </source>
</evidence>
<feature type="transmembrane region" description="Helical" evidence="8">
    <location>
        <begin position="62"/>
        <end position="82"/>
    </location>
</feature>
<comment type="similarity">
    <text evidence="2">Belongs to the SLC29A/ENT transporter (TC 2.A.57) family.</text>
</comment>
<dbReference type="PANTHER" id="PTHR10332">
    <property type="entry name" value="EQUILIBRATIVE NUCLEOSIDE TRANSPORTER"/>
    <property type="match status" value="1"/>
</dbReference>
<dbReference type="PANTHER" id="PTHR10332:SF10">
    <property type="entry name" value="EQUILIBRATIVE NUCLEOSIDE TRANSPORTER 4"/>
    <property type="match status" value="1"/>
</dbReference>
<proteinExistence type="inferred from homology"/>
<evidence type="ECO:0000313" key="10">
    <source>
        <dbReference type="Proteomes" id="UP000247498"/>
    </source>
</evidence>
<dbReference type="GO" id="GO:0005337">
    <property type="term" value="F:nucleoside transmembrane transporter activity"/>
    <property type="evidence" value="ECO:0007669"/>
    <property type="project" value="InterPro"/>
</dbReference>
<keyword evidence="3" id="KW-0813">Transport</keyword>
<feature type="region of interest" description="Disordered" evidence="7">
    <location>
        <begin position="242"/>
        <end position="323"/>
    </location>
</feature>
<feature type="transmembrane region" description="Helical" evidence="8">
    <location>
        <begin position="94"/>
        <end position="113"/>
    </location>
</feature>
<accession>A0A2V0NXG4</accession>
<dbReference type="OrthoDB" id="46396at2759"/>
<feature type="transmembrane region" description="Helical" evidence="8">
    <location>
        <begin position="145"/>
        <end position="170"/>
    </location>
</feature>
<evidence type="ECO:0000256" key="5">
    <source>
        <dbReference type="ARBA" id="ARBA00022989"/>
    </source>
</evidence>
<dbReference type="Proteomes" id="UP000247498">
    <property type="component" value="Unassembled WGS sequence"/>
</dbReference>
<feature type="transmembrane region" description="Helical" evidence="8">
    <location>
        <begin position="474"/>
        <end position="493"/>
    </location>
</feature>
<feature type="transmembrane region" description="Helical" evidence="8">
    <location>
        <begin position="190"/>
        <end position="210"/>
    </location>
</feature>
<dbReference type="EMBL" id="BDRX01000031">
    <property type="protein sequence ID" value="GBF92316.1"/>
    <property type="molecule type" value="Genomic_DNA"/>
</dbReference>
<evidence type="ECO:0000256" key="3">
    <source>
        <dbReference type="ARBA" id="ARBA00022448"/>
    </source>
</evidence>
<sequence length="520" mass="51033">MGAHSGGGRAAALWRRLPPDYDAAAAAFFFTGVAFKCPWTAISSLSQITERHGPRALLLLNLAYFVPPMPLLALLSALQRPIDRALGVRRSAQLRLTLGLGGLAALSLAFPRAAAAPGAGVGGLLALTAAIGSAYALAFGTSYQLAPLFGAGCTVGLTAGFVSAGGVVLFLDFAIRRGRAPYYTQAQLHVLFAAVAAACLAGLAASLALIRAHARRLETLGTAAPRGSGAGAVDARGAAFGGGVGSDDGSDGEGGGGGGRDGGAWPGGGGAPGHALRRGARRHHHHHSPVDVEAAVHVSAGGGGDGGESKLHGRGGGAGGGGAGVGGESEFRAIATAIAPAALALLASVGTSMAAFPFFAYLPTNGALGPWVAQAAFYARMGGDVAGRIVPPQWQARSRGALVRFAALKAALLPPLLAALLRPGVVGGDFGAVALVAVNWALSGYVNTGAYLVAPTLVSGAAQRARVGGVMATAFQASCLAGLLAAGALQALLHAAGGAPPAAHSAPAAGGGPAPAVQLH</sequence>
<dbReference type="GO" id="GO:0005886">
    <property type="term" value="C:plasma membrane"/>
    <property type="evidence" value="ECO:0007669"/>
    <property type="project" value="TreeGrafter"/>
</dbReference>
<feature type="compositionally biased region" description="Basic residues" evidence="7">
    <location>
        <begin position="275"/>
        <end position="287"/>
    </location>
</feature>